<evidence type="ECO:0000256" key="1">
    <source>
        <dbReference type="ARBA" id="ARBA00000443"/>
    </source>
</evidence>
<protein>
    <recommendedName>
        <fullName evidence="3">phosphoglucomutase (alpha-D-glucose-1,6-bisphosphate-dependent)</fullName>
        <ecNumber evidence="3">5.4.2.2</ecNumber>
    </recommendedName>
</protein>
<evidence type="ECO:0000256" key="5">
    <source>
        <dbReference type="ARBA" id="ARBA00022723"/>
    </source>
</evidence>
<dbReference type="AlphaFoldDB" id="A0A2H8TLV0"/>
<dbReference type="NCBIfam" id="NF005737">
    <property type="entry name" value="PRK07564.1-1"/>
    <property type="match status" value="1"/>
</dbReference>
<dbReference type="PANTHER" id="PTHR22573">
    <property type="entry name" value="PHOSPHOHEXOMUTASE FAMILY MEMBER"/>
    <property type="match status" value="1"/>
</dbReference>
<keyword evidence="5 8" id="KW-0479">Metal-binding</keyword>
<keyword evidence="6 8" id="KW-0460">Magnesium</keyword>
<evidence type="ECO:0000313" key="11">
    <source>
        <dbReference type="EMBL" id="MBW15123.1"/>
    </source>
</evidence>
<dbReference type="PANTHER" id="PTHR22573:SF2">
    <property type="entry name" value="PHOSPHOGLUCOMUTASE"/>
    <property type="match status" value="1"/>
</dbReference>
<dbReference type="GO" id="GO:0005975">
    <property type="term" value="P:carbohydrate metabolic process"/>
    <property type="evidence" value="ECO:0007669"/>
    <property type="project" value="InterPro"/>
</dbReference>
<evidence type="ECO:0000256" key="2">
    <source>
        <dbReference type="ARBA" id="ARBA00010231"/>
    </source>
</evidence>
<feature type="domain" description="Alpha-D-phosphohexomutase alpha/beta/alpha" evidence="10">
    <location>
        <begin position="207"/>
        <end position="295"/>
    </location>
</feature>
<evidence type="ECO:0000259" key="10">
    <source>
        <dbReference type="Pfam" id="PF02879"/>
    </source>
</evidence>
<dbReference type="Pfam" id="PF02878">
    <property type="entry name" value="PGM_PMM_I"/>
    <property type="match status" value="1"/>
</dbReference>
<dbReference type="InterPro" id="IPR005841">
    <property type="entry name" value="Alpha-D-phosphohexomutase_SF"/>
</dbReference>
<dbReference type="GO" id="GO:0004614">
    <property type="term" value="F:phosphoglucomutase activity"/>
    <property type="evidence" value="ECO:0007669"/>
    <property type="project" value="UniProtKB-EC"/>
</dbReference>
<evidence type="ECO:0000256" key="4">
    <source>
        <dbReference type="ARBA" id="ARBA00022553"/>
    </source>
</evidence>
<feature type="domain" description="Alpha-D-phosphohexomutase alpha/beta/alpha" evidence="9">
    <location>
        <begin position="14"/>
        <end position="154"/>
    </location>
</feature>
<dbReference type="GO" id="GO:0000287">
    <property type="term" value="F:magnesium ion binding"/>
    <property type="evidence" value="ECO:0007669"/>
    <property type="project" value="InterPro"/>
</dbReference>
<evidence type="ECO:0000259" key="9">
    <source>
        <dbReference type="Pfam" id="PF02878"/>
    </source>
</evidence>
<comment type="catalytic activity">
    <reaction evidence="1">
        <text>alpha-D-glucose 1-phosphate = alpha-D-glucose 6-phosphate</text>
        <dbReference type="Rhea" id="RHEA:23536"/>
        <dbReference type="ChEBI" id="CHEBI:58225"/>
        <dbReference type="ChEBI" id="CHEBI:58601"/>
        <dbReference type="EC" id="5.4.2.2"/>
    </reaction>
</comment>
<dbReference type="InterPro" id="IPR005844">
    <property type="entry name" value="A-D-PHexomutase_a/b/a-I"/>
</dbReference>
<evidence type="ECO:0000256" key="8">
    <source>
        <dbReference type="RuleBase" id="RU004326"/>
    </source>
</evidence>
<dbReference type="FunFam" id="3.40.120.10:FF:000005">
    <property type="entry name" value="Phosphoglucomutase 5"/>
    <property type="match status" value="1"/>
</dbReference>
<dbReference type="SUPFAM" id="SSF53738">
    <property type="entry name" value="Phosphoglucomutase, first 3 domains"/>
    <property type="match status" value="2"/>
</dbReference>
<comment type="similarity">
    <text evidence="2 8">Belongs to the phosphohexose mutase family.</text>
</comment>
<dbReference type="InterPro" id="IPR016066">
    <property type="entry name" value="A-D-PHexomutase_CS"/>
</dbReference>
<evidence type="ECO:0000256" key="7">
    <source>
        <dbReference type="ARBA" id="ARBA00023235"/>
    </source>
</evidence>
<dbReference type="PRINTS" id="PR00509">
    <property type="entry name" value="PGMPMM"/>
</dbReference>
<dbReference type="Gene3D" id="3.40.120.10">
    <property type="entry name" value="Alpha-D-Glucose-1,6-Bisphosphate, subunit A, domain 3"/>
    <property type="match status" value="3"/>
</dbReference>
<dbReference type="FunFam" id="3.40.120.10:FF:000004">
    <property type="entry name" value="Phosphoglucomutase 5"/>
    <property type="match status" value="1"/>
</dbReference>
<dbReference type="OrthoDB" id="2291at2759"/>
<evidence type="ECO:0000256" key="3">
    <source>
        <dbReference type="ARBA" id="ARBA00012728"/>
    </source>
</evidence>
<proteinExistence type="inferred from homology"/>
<dbReference type="EC" id="5.4.2.2" evidence="3"/>
<accession>A0A2H8TLV0</accession>
<dbReference type="InterPro" id="IPR045244">
    <property type="entry name" value="PGM"/>
</dbReference>
<gene>
    <name evidence="11" type="primary">Pgm_0</name>
</gene>
<sequence>MEPVVVKTTPFEGQKPGTSGLRKAVKVFQQPNYTENFVQSILGAVQPSAAGSTLVVGGDGRFFCTEAVDLIIKIAAANGVKKLIVGHKGILSTPAVSCIIRKYKATGGIVLTASHNPGGPNNDFGIKYNTANGGPAPESVTNAIYELTKNITSYSIVPDLKCSIDYCGLQYFKVSGKEFEVEVIDSVVDYLQLMKRIFDFDVIRKLIQGSNNKAPFNILIDSMNGVTGPYVKKIFIEELCAPSNNAINVKPLTDFGGVHPDPNLTYAHGLVKALQEGEYDLGAAFDGDGDRNMILGKKAFFINPSDSLAVLANNLECIPYFKENGVRGFARSMPTGAAVDR</sequence>
<dbReference type="Pfam" id="PF02879">
    <property type="entry name" value="PGM_PMM_II"/>
    <property type="match status" value="1"/>
</dbReference>
<dbReference type="InterPro" id="IPR016055">
    <property type="entry name" value="A-D-PHexomutase_a/b/a-I/II/III"/>
</dbReference>
<dbReference type="GO" id="GO:0005829">
    <property type="term" value="C:cytosol"/>
    <property type="evidence" value="ECO:0007669"/>
    <property type="project" value="TreeGrafter"/>
</dbReference>
<dbReference type="InterPro" id="IPR005845">
    <property type="entry name" value="A-D-PHexomutase_a/b/a-II"/>
</dbReference>
<dbReference type="EMBL" id="GFXV01003318">
    <property type="protein sequence ID" value="MBW15123.1"/>
    <property type="molecule type" value="Transcribed_RNA"/>
</dbReference>
<keyword evidence="7" id="KW-0413">Isomerase</keyword>
<dbReference type="PROSITE" id="PS00710">
    <property type="entry name" value="PGM_PMM"/>
    <property type="match status" value="1"/>
</dbReference>
<evidence type="ECO:0000256" key="6">
    <source>
        <dbReference type="ARBA" id="ARBA00022842"/>
    </source>
</evidence>
<name>A0A2H8TLV0_9HEMI</name>
<organism evidence="11">
    <name type="scientific">Melanaphis sacchari</name>
    <dbReference type="NCBI Taxonomy" id="742174"/>
    <lineage>
        <taxon>Eukaryota</taxon>
        <taxon>Metazoa</taxon>
        <taxon>Ecdysozoa</taxon>
        <taxon>Arthropoda</taxon>
        <taxon>Hexapoda</taxon>
        <taxon>Insecta</taxon>
        <taxon>Pterygota</taxon>
        <taxon>Neoptera</taxon>
        <taxon>Paraneoptera</taxon>
        <taxon>Hemiptera</taxon>
        <taxon>Sternorrhyncha</taxon>
        <taxon>Aphidomorpha</taxon>
        <taxon>Aphidoidea</taxon>
        <taxon>Aphididae</taxon>
        <taxon>Aphidini</taxon>
        <taxon>Melanaphis</taxon>
    </lineage>
</organism>
<keyword evidence="4" id="KW-0597">Phosphoprotein</keyword>
<reference evidence="11" key="1">
    <citation type="submission" date="2017-10" db="EMBL/GenBank/DDBJ databases">
        <title>Transcriptome Assembly of Sugarcane Aphid Adults.</title>
        <authorList>
            <person name="Scully E.D."/>
            <person name="Palmer N.A."/>
            <person name="Geib S.M."/>
            <person name="Sarath G."/>
            <person name="Sattler S.E."/>
        </authorList>
    </citation>
    <scope>NUCLEOTIDE SEQUENCE</scope>
    <source>
        <tissue evidence="11">Whole body</tissue>
    </source>
</reference>